<evidence type="ECO:0000313" key="1">
    <source>
        <dbReference type="EMBL" id="KAK6512976.1"/>
    </source>
</evidence>
<dbReference type="InterPro" id="IPR038883">
    <property type="entry name" value="AN11006-like"/>
</dbReference>
<comment type="caution">
    <text evidence="1">The sequence shown here is derived from an EMBL/GenBank/DDBJ whole genome shotgun (WGS) entry which is preliminary data.</text>
</comment>
<dbReference type="PANTHER" id="PTHR42085:SF1">
    <property type="entry name" value="F-BOX DOMAIN-CONTAINING PROTEIN"/>
    <property type="match status" value="1"/>
</dbReference>
<protein>
    <submittedName>
        <fullName evidence="1">Uncharacterized protein</fullName>
    </submittedName>
</protein>
<dbReference type="Proteomes" id="UP001307849">
    <property type="component" value="Unassembled WGS sequence"/>
</dbReference>
<organism evidence="1 2">
    <name type="scientific">Arthrobotrys conoides</name>
    <dbReference type="NCBI Taxonomy" id="74498"/>
    <lineage>
        <taxon>Eukaryota</taxon>
        <taxon>Fungi</taxon>
        <taxon>Dikarya</taxon>
        <taxon>Ascomycota</taxon>
        <taxon>Pezizomycotina</taxon>
        <taxon>Orbiliomycetes</taxon>
        <taxon>Orbiliales</taxon>
        <taxon>Orbiliaceae</taxon>
        <taxon>Arthrobotrys</taxon>
    </lineage>
</organism>
<accession>A0AAN8N472</accession>
<dbReference type="AlphaFoldDB" id="A0AAN8N472"/>
<proteinExistence type="predicted"/>
<name>A0AAN8N472_9PEZI</name>
<gene>
    <name evidence="1" type="ORF">TWF506_009138</name>
</gene>
<keyword evidence="2" id="KW-1185">Reference proteome</keyword>
<evidence type="ECO:0000313" key="2">
    <source>
        <dbReference type="Proteomes" id="UP001307849"/>
    </source>
</evidence>
<reference evidence="1 2" key="1">
    <citation type="submission" date="2019-10" db="EMBL/GenBank/DDBJ databases">
        <authorList>
            <person name="Palmer J.M."/>
        </authorList>
    </citation>
    <scope>NUCLEOTIDE SEQUENCE [LARGE SCALE GENOMIC DNA]</scope>
    <source>
        <strain evidence="1 2">TWF506</strain>
    </source>
</reference>
<dbReference type="SUPFAM" id="SSF48452">
    <property type="entry name" value="TPR-like"/>
    <property type="match status" value="1"/>
</dbReference>
<dbReference type="InterPro" id="IPR011990">
    <property type="entry name" value="TPR-like_helical_dom_sf"/>
</dbReference>
<dbReference type="PANTHER" id="PTHR42085">
    <property type="entry name" value="F-BOX DOMAIN-CONTAINING PROTEIN"/>
    <property type="match status" value="1"/>
</dbReference>
<dbReference type="Gene3D" id="1.25.40.10">
    <property type="entry name" value="Tetratricopeptide repeat domain"/>
    <property type="match status" value="1"/>
</dbReference>
<dbReference type="EMBL" id="JAVHJM010000006">
    <property type="protein sequence ID" value="KAK6512976.1"/>
    <property type="molecule type" value="Genomic_DNA"/>
</dbReference>
<sequence length="413" mass="46866">MPTLLSIPAELRNHIYSYLFSPFNNREPVEDGSYAYDFSQSLALLRVNRQIYLESRKVFHQLNTFVKISTPWQQAKYHVALDGQVDILDDTFRAARFQMHSLSIDINAIYPSHETPEDPQPMFSFIILTETGDLERFCLSWFYSSVTMPYLNPHLVLNLGLRDPYISTSPFQIAGEPHLSKQKQLQLLQPFGQIKNLREFHINGNIAVFPSIRKALKAEMEIPLDPPEKCLEKGTALKDLGNEALMAGKYNEAIKFYNKAFHAIHIIIDARTRKVYGDPFFDKVILTPGPFKDQHAGQARILLRVRLVANTVLAYLKLHDYDMALLTGMRTIRLMRASIGVDEDNGALDSAMEALSGFIGSGEMGKIYFRTAMAYKALNRRMEAQKLLSVASVYLPNDKTVKNELVAATAQRA</sequence>